<gene>
    <name evidence="1" type="ORF">L1987_18566</name>
</gene>
<evidence type="ECO:0000313" key="1">
    <source>
        <dbReference type="EMBL" id="KAI3813831.1"/>
    </source>
</evidence>
<dbReference type="EMBL" id="CM042023">
    <property type="protein sequence ID" value="KAI3813831.1"/>
    <property type="molecule type" value="Genomic_DNA"/>
</dbReference>
<evidence type="ECO:0000313" key="2">
    <source>
        <dbReference type="Proteomes" id="UP001056120"/>
    </source>
</evidence>
<name>A0ACB9J147_9ASTR</name>
<reference evidence="1 2" key="2">
    <citation type="journal article" date="2022" name="Mol. Ecol. Resour.">
        <title>The genomes of chicory, endive, great burdock and yacon provide insights into Asteraceae paleo-polyploidization history and plant inulin production.</title>
        <authorList>
            <person name="Fan W."/>
            <person name="Wang S."/>
            <person name="Wang H."/>
            <person name="Wang A."/>
            <person name="Jiang F."/>
            <person name="Liu H."/>
            <person name="Zhao H."/>
            <person name="Xu D."/>
            <person name="Zhang Y."/>
        </authorList>
    </citation>
    <scope>NUCLEOTIDE SEQUENCE [LARGE SCALE GENOMIC DNA]</scope>
    <source>
        <strain evidence="2">cv. Yunnan</strain>
        <tissue evidence="1">Leaves</tissue>
    </source>
</reference>
<sequence>MTKWNTTRHAFDAFHSDKVTMLPLKKDYYGIGYHFMEVPYNGNFKHIPEEKKDVEEVDIAVKNSIVFTTDTAKNPVLYTAKLTNDEVNSLLTKQEGVLQEIESKRRKRERRRRKEVCLQANKGNKWNTNGKQQVCEKKAFKRVEKKNVYAPKGSNSHVEEESFKCSHCSCSKGRGKMYEQQKKHVENKVGEYYTKTFQKFVKEGCQKSTLAKNLKTKIFFRKQKNQKHIFSKYKQVPAKSVFDNKKQIFEIKASKIGAKKQCVD</sequence>
<protein>
    <submittedName>
        <fullName evidence="1">Uncharacterized protein</fullName>
    </submittedName>
</protein>
<comment type="caution">
    <text evidence="1">The sequence shown here is derived from an EMBL/GenBank/DDBJ whole genome shotgun (WGS) entry which is preliminary data.</text>
</comment>
<dbReference type="Proteomes" id="UP001056120">
    <property type="component" value="Linkage Group LG06"/>
</dbReference>
<organism evidence="1 2">
    <name type="scientific">Smallanthus sonchifolius</name>
    <dbReference type="NCBI Taxonomy" id="185202"/>
    <lineage>
        <taxon>Eukaryota</taxon>
        <taxon>Viridiplantae</taxon>
        <taxon>Streptophyta</taxon>
        <taxon>Embryophyta</taxon>
        <taxon>Tracheophyta</taxon>
        <taxon>Spermatophyta</taxon>
        <taxon>Magnoliopsida</taxon>
        <taxon>eudicotyledons</taxon>
        <taxon>Gunneridae</taxon>
        <taxon>Pentapetalae</taxon>
        <taxon>asterids</taxon>
        <taxon>campanulids</taxon>
        <taxon>Asterales</taxon>
        <taxon>Asteraceae</taxon>
        <taxon>Asteroideae</taxon>
        <taxon>Heliantheae alliance</taxon>
        <taxon>Millerieae</taxon>
        <taxon>Smallanthus</taxon>
    </lineage>
</organism>
<accession>A0ACB9J147</accession>
<keyword evidence="2" id="KW-1185">Reference proteome</keyword>
<reference evidence="2" key="1">
    <citation type="journal article" date="2022" name="Mol. Ecol. Resour.">
        <title>The genomes of chicory, endive, great burdock and yacon provide insights into Asteraceae palaeo-polyploidization history and plant inulin production.</title>
        <authorList>
            <person name="Fan W."/>
            <person name="Wang S."/>
            <person name="Wang H."/>
            <person name="Wang A."/>
            <person name="Jiang F."/>
            <person name="Liu H."/>
            <person name="Zhao H."/>
            <person name="Xu D."/>
            <person name="Zhang Y."/>
        </authorList>
    </citation>
    <scope>NUCLEOTIDE SEQUENCE [LARGE SCALE GENOMIC DNA]</scope>
    <source>
        <strain evidence="2">cv. Yunnan</strain>
    </source>
</reference>
<proteinExistence type="predicted"/>